<proteinExistence type="inferred from homology"/>
<dbReference type="EMBL" id="LR214940">
    <property type="protein sequence ID" value="VEU55468.1"/>
    <property type="molecule type" value="Genomic_DNA"/>
</dbReference>
<gene>
    <name evidence="7" type="primary">gsiA_2</name>
    <name evidence="7" type="ORF">NCTC10112_00241</name>
</gene>
<dbReference type="SMART" id="SM00382">
    <property type="entry name" value="AAA"/>
    <property type="match status" value="1"/>
</dbReference>
<dbReference type="InterPro" id="IPR017871">
    <property type="entry name" value="ABC_transporter-like_CS"/>
</dbReference>
<dbReference type="GO" id="GO:0015833">
    <property type="term" value="P:peptide transport"/>
    <property type="evidence" value="ECO:0007669"/>
    <property type="project" value="InterPro"/>
</dbReference>
<dbReference type="EC" id="3.6.3.-" evidence="7"/>
<dbReference type="PROSITE" id="PS50893">
    <property type="entry name" value="ABC_TRANSPORTER_2"/>
    <property type="match status" value="1"/>
</dbReference>
<evidence type="ECO:0000256" key="5">
    <source>
        <dbReference type="SAM" id="Coils"/>
    </source>
</evidence>
<dbReference type="KEGG" id="mob:NCTC10112_00241"/>
<keyword evidence="5" id="KW-0175">Coiled coil</keyword>
<accession>A0A448ZW35</accession>
<dbReference type="Proteomes" id="UP000290482">
    <property type="component" value="Chromosome"/>
</dbReference>
<dbReference type="OrthoDB" id="400883at2"/>
<dbReference type="SUPFAM" id="SSF52540">
    <property type="entry name" value="P-loop containing nucleoside triphosphate hydrolases"/>
    <property type="match status" value="1"/>
</dbReference>
<dbReference type="Gene3D" id="3.40.50.300">
    <property type="entry name" value="P-loop containing nucleotide triphosphate hydrolases"/>
    <property type="match status" value="2"/>
</dbReference>
<evidence type="ECO:0000313" key="8">
    <source>
        <dbReference type="Proteomes" id="UP000290482"/>
    </source>
</evidence>
<dbReference type="PROSITE" id="PS00211">
    <property type="entry name" value="ABC_TRANSPORTER_1"/>
    <property type="match status" value="1"/>
</dbReference>
<dbReference type="Pfam" id="PF00005">
    <property type="entry name" value="ABC_tran"/>
    <property type="match status" value="2"/>
</dbReference>
<comment type="similarity">
    <text evidence="1">Belongs to the ABC transporter superfamily.</text>
</comment>
<dbReference type="InterPro" id="IPR050319">
    <property type="entry name" value="ABC_transp_ATP-bind"/>
</dbReference>
<dbReference type="PANTHER" id="PTHR43776:SF7">
    <property type="entry name" value="D,D-DIPEPTIDE TRANSPORT ATP-BINDING PROTEIN DDPF-RELATED"/>
    <property type="match status" value="1"/>
</dbReference>
<evidence type="ECO:0000313" key="7">
    <source>
        <dbReference type="EMBL" id="VEU55468.1"/>
    </source>
</evidence>
<dbReference type="GO" id="GO:0016887">
    <property type="term" value="F:ATP hydrolysis activity"/>
    <property type="evidence" value="ECO:0007669"/>
    <property type="project" value="InterPro"/>
</dbReference>
<evidence type="ECO:0000256" key="3">
    <source>
        <dbReference type="ARBA" id="ARBA00022741"/>
    </source>
</evidence>
<evidence type="ECO:0000256" key="2">
    <source>
        <dbReference type="ARBA" id="ARBA00022448"/>
    </source>
</evidence>
<keyword evidence="3" id="KW-0547">Nucleotide-binding</keyword>
<evidence type="ECO:0000256" key="1">
    <source>
        <dbReference type="ARBA" id="ARBA00005417"/>
    </source>
</evidence>
<name>A0A448ZW35_METOS</name>
<dbReference type="RefSeq" id="WP_022936208.1">
    <property type="nucleotide sequence ID" value="NZ_LR214940.1"/>
</dbReference>
<keyword evidence="2" id="KW-0813">Transport</keyword>
<dbReference type="AlphaFoldDB" id="A0A448ZW35"/>
<evidence type="ECO:0000259" key="6">
    <source>
        <dbReference type="PROSITE" id="PS50893"/>
    </source>
</evidence>
<reference evidence="7 8" key="1">
    <citation type="submission" date="2019-01" db="EMBL/GenBank/DDBJ databases">
        <authorList>
            <consortium name="Pathogen Informatics"/>
        </authorList>
    </citation>
    <scope>NUCLEOTIDE SEQUENCE [LARGE SCALE GENOMIC DNA]</scope>
    <source>
        <strain evidence="7 8">NCTC10112</strain>
    </source>
</reference>
<dbReference type="InterPro" id="IPR003439">
    <property type="entry name" value="ABC_transporter-like_ATP-bd"/>
</dbReference>
<keyword evidence="8" id="KW-1185">Reference proteome</keyword>
<keyword evidence="7" id="KW-0378">Hydrolase</keyword>
<feature type="domain" description="ABC transporter" evidence="6">
    <location>
        <begin position="12"/>
        <end position="750"/>
    </location>
</feature>
<dbReference type="Pfam" id="PF08352">
    <property type="entry name" value="oligo_HPY"/>
    <property type="match status" value="1"/>
</dbReference>
<sequence length="845" mass="99635">MENNNEEKKVILSLDKIKKYFINQGIINKAVDDVSFDVHEGEIVGLIGESGSGKTTVGRSLLRLYEDYNGFVRLNGKIVSGRKITDKRRKFLRRNIQMIFQDPHASLNGQKTIYSILKEPLVVNGIMKEKLDDIFSDWNDVKQSFKFTFQLNTMALQTQNYKEINKAARLFFNKWVKNFSNFKFDANISNEDNFINFFSYLEEKQIMESQIINNMYSNTTKLLELYYECQTKYRNNDLSAPELAFIKAKKELDKVLILAKYSPEAFEALKQAKEVKKEIATKKEYIQELVRESKNTFLNYIQEYNNEKSISNIARLSSIDLEVYIHNYKNELLFAKKAETIKSFWTKLNYLEFDLIRKLINELEEYAHKFYLDHLESINFTLDAKTKIREIIKNNFKFDVDEYIKLSSKNEKQLYKELHELKHNHRSLLNIVFEDKKNKKNKNFDEINKQIEEAKNVFKLAEEKYMENMEEYLKTYKTKIEKYYNEINELEADYKNLVDQQTFCNKKYAEYKNEFWNFLRTQIKLGDTNSKKEIESIITIYKTDLFLKEESLKSFDIEKKYLEKDIKKLHLLLGIDEKWVDQNIKNAKIAKENNEHAKPWTERKNIFDSAFLKPLARFIISGLLYKTMIYKALEDVGLLKQFAYRYPHEFSGGQLQRIVIARALISSPTIVVADEPIASLDISIQAQVVNLLKELCAKKNIGLIFIAHDLSMVEYVADYIQIMHLGKIVEYGKTEQIYENPIHPYTINLFKAIPKISNSNEKFQNVSFELDYLNEQRFPNVPEFFNVGPDHYVYGTNAQVKEWTKIRKAKEVEENKGIEESDYTLIQTNKKAKTSKKTFSSKSKK</sequence>
<feature type="coiled-coil region" evidence="5">
    <location>
        <begin position="437"/>
        <end position="500"/>
    </location>
</feature>
<dbReference type="GO" id="GO:0005524">
    <property type="term" value="F:ATP binding"/>
    <property type="evidence" value="ECO:0007669"/>
    <property type="project" value="UniProtKB-KW"/>
</dbReference>
<dbReference type="GO" id="GO:0055085">
    <property type="term" value="P:transmembrane transport"/>
    <property type="evidence" value="ECO:0007669"/>
    <property type="project" value="UniProtKB-ARBA"/>
</dbReference>
<dbReference type="InterPro" id="IPR027417">
    <property type="entry name" value="P-loop_NTPase"/>
</dbReference>
<dbReference type="InterPro" id="IPR013563">
    <property type="entry name" value="Oligopep_ABC_C"/>
</dbReference>
<organism evidence="7 8">
    <name type="scientific">Metamycoplasma orale</name>
    <name type="common">Mycoplasma orale</name>
    <dbReference type="NCBI Taxonomy" id="2121"/>
    <lineage>
        <taxon>Bacteria</taxon>
        <taxon>Bacillati</taxon>
        <taxon>Mycoplasmatota</taxon>
        <taxon>Mycoplasmoidales</taxon>
        <taxon>Metamycoplasmataceae</taxon>
        <taxon>Metamycoplasma</taxon>
    </lineage>
</organism>
<protein>
    <submittedName>
        <fullName evidence="7">ABC transporter ATP-binding protein</fullName>
        <ecNumber evidence="7">3.6.3.-</ecNumber>
    </submittedName>
</protein>
<dbReference type="InterPro" id="IPR003593">
    <property type="entry name" value="AAA+_ATPase"/>
</dbReference>
<dbReference type="PANTHER" id="PTHR43776">
    <property type="entry name" value="TRANSPORT ATP-BINDING PROTEIN"/>
    <property type="match status" value="1"/>
</dbReference>
<evidence type="ECO:0000256" key="4">
    <source>
        <dbReference type="ARBA" id="ARBA00022840"/>
    </source>
</evidence>
<keyword evidence="4 7" id="KW-0067">ATP-binding</keyword>